<keyword evidence="4" id="KW-1185">Reference proteome</keyword>
<dbReference type="AlphaFoldDB" id="A0A7M4D913"/>
<evidence type="ECO:0008006" key="6">
    <source>
        <dbReference type="Google" id="ProtNLM"/>
    </source>
</evidence>
<reference evidence="3 4" key="1">
    <citation type="submission" date="2019-11" db="EMBL/GenBank/DDBJ databases">
        <title>Draft genome sequence of Labilibaculum sp. strain SYP isolated from Black Sea.</title>
        <authorList>
            <person name="Yadav S."/>
            <person name="Villanueva L."/>
        </authorList>
    </citation>
    <scope>NUCLEOTIDE SEQUENCE [LARGE SCALE GENOMIC DNA]</scope>
    <source>
        <strain evidence="3 4">44</strain>
    </source>
</reference>
<evidence type="ECO:0000313" key="5">
    <source>
        <dbReference type="Proteomes" id="UP000462449"/>
    </source>
</evidence>
<keyword evidence="1" id="KW-0732">Signal</keyword>
<dbReference type="EMBL" id="WOTW01000040">
    <property type="protein sequence ID" value="MUP39142.1"/>
    <property type="molecule type" value="Genomic_DNA"/>
</dbReference>
<proteinExistence type="predicted"/>
<evidence type="ECO:0000313" key="3">
    <source>
        <dbReference type="EMBL" id="MVB08347.1"/>
    </source>
</evidence>
<evidence type="ECO:0000313" key="2">
    <source>
        <dbReference type="EMBL" id="MUP39142.1"/>
    </source>
</evidence>
<dbReference type="Proteomes" id="UP000462449">
    <property type="component" value="Unassembled WGS sequence"/>
</dbReference>
<protein>
    <recommendedName>
        <fullName evidence="6">DUF4595 domain-containing protein</fullName>
    </recommendedName>
</protein>
<name>A0A7M4D913_9BACT</name>
<organism evidence="2 5">
    <name type="scientific">Labilibaculum euxinus</name>
    <dbReference type="NCBI Taxonomy" id="2686357"/>
    <lineage>
        <taxon>Bacteria</taxon>
        <taxon>Pseudomonadati</taxon>
        <taxon>Bacteroidota</taxon>
        <taxon>Bacteroidia</taxon>
        <taxon>Marinilabiliales</taxon>
        <taxon>Marinifilaceae</taxon>
        <taxon>Labilibaculum</taxon>
    </lineage>
</organism>
<dbReference type="Proteomes" id="UP000285951">
    <property type="component" value="Unassembled WGS sequence"/>
</dbReference>
<feature type="signal peptide" evidence="1">
    <location>
        <begin position="1"/>
        <end position="25"/>
    </location>
</feature>
<dbReference type="EMBL" id="QTZN02000040">
    <property type="protein sequence ID" value="MVB08347.1"/>
    <property type="molecule type" value="Genomic_DNA"/>
</dbReference>
<accession>A0A7M4D913</accession>
<dbReference type="RefSeq" id="WP_156196620.1">
    <property type="nucleotide sequence ID" value="NZ_QTZN02000040.1"/>
</dbReference>
<dbReference type="PROSITE" id="PS51257">
    <property type="entry name" value="PROKAR_LIPOPROTEIN"/>
    <property type="match status" value="1"/>
</dbReference>
<comment type="caution">
    <text evidence="2">The sequence shown here is derived from an EMBL/GenBank/DDBJ whole genome shotgun (WGS) entry which is preliminary data.</text>
</comment>
<evidence type="ECO:0000313" key="4">
    <source>
        <dbReference type="Proteomes" id="UP000285951"/>
    </source>
</evidence>
<reference evidence="2 5" key="2">
    <citation type="submission" date="2019-12" db="EMBL/GenBank/DDBJ databases">
        <title>Draft genome sequence of Labilibaculum sp. strain 44 isolated from deep waters of Black Sea.</title>
        <authorList>
            <person name="Yadav S."/>
            <person name="Villanueva L."/>
        </authorList>
    </citation>
    <scope>NUCLEOTIDE SEQUENCE [LARGE SCALE GENOMIC DNA]</scope>
    <source>
        <strain evidence="2 5">44</strain>
    </source>
</reference>
<gene>
    <name evidence="3" type="ORF">DWB62_015085</name>
    <name evidence="2" type="ORF">GNY23_15085</name>
</gene>
<feature type="chain" id="PRO_5029462774" description="DUF4595 domain-containing protein" evidence="1">
    <location>
        <begin position="26"/>
        <end position="521"/>
    </location>
</feature>
<evidence type="ECO:0000256" key="1">
    <source>
        <dbReference type="SAM" id="SignalP"/>
    </source>
</evidence>
<sequence length="521" mass="61286">MILKIKLIVCSTFILLLFLTTSCDKAPELIKVENIETYRYPDDSNEIENLTEHKKSNKIKTICIFRFSTGYQKMLFEQKIKFNKNGKPILSAHLDLDSSDSSFVYYFYDDQNNRFLDVSIGSNKYDTIYTFRKFDTYSHVQDEINYNIKRKELGYYKNRRITPVTDLEIQIEETEYGNDFTYGKVTPSYQYRTKLKIIDDLDVSSYTNRWVCQDSTYSSSYTDSYRFSGSKLNRKEVKYALKYNDQGDWIEKKGDSYLIEREIDYYREEPDDRKQQFTYSNIIIKKLDSLMITIPKEAWKNHKEKHDAISERRNIIKESRYGKKIELIESDSLAKFTPVLWHVVSQDSGFCAGCDSLCFVVAYNTPLKKEDSNLRCLALYKKFNSKYILQKQSFGAIESFNDYDDDWAFDGYNETDFYVSIQGGAIIIDYSYMRGEASYTYAFQDGNWVLLNYSSNHRTCCEVESYSYDYATKQYSFSVFSTSEETGKDTSYTVLQDRPIILMDSMNVSEYDYNETGLLVK</sequence>
<dbReference type="OrthoDB" id="86940at2"/>